<sequence length="239" mass="26893">MGVFIAVKNRSNMELCWVADVSMAEKLKVIKVETTLRFEGLPSAREIPNKKVKVQLPQAGGTIFTVIMSTRSWRRAKASAAEFVNWSGIITSEDLSKNEHGWRLSEAGVKILETEVKQSKEEIEPVELPNPNALEPKVLKVDTKIRFAGLPKAKPMPDKKVKVQLTREEDGIVFSAFLNAKTWRKAEADAKEFKHWVGVISGRFGTNEQEAELMEAGVKIYEMESLPPKKEEEELVIKS</sequence>
<name>K9USH4_CHAP6</name>
<dbReference type="AlphaFoldDB" id="K9USH4"/>
<proteinExistence type="predicted"/>
<dbReference type="eggNOG" id="ENOG502ZFDU">
    <property type="taxonomic scope" value="Bacteria"/>
</dbReference>
<dbReference type="HOGENOM" id="CLU_1159476_0_0_3"/>
<dbReference type="Proteomes" id="UP000010366">
    <property type="component" value="Plasmid pCHA6605.01"/>
</dbReference>
<dbReference type="EMBL" id="CP003601">
    <property type="protein sequence ID" value="AFY97209.1"/>
    <property type="molecule type" value="Genomic_DNA"/>
</dbReference>
<dbReference type="KEGG" id="cmp:Cha6605_6390"/>
<evidence type="ECO:0000313" key="1">
    <source>
        <dbReference type="EMBL" id="AFY97209.1"/>
    </source>
</evidence>
<geneLocation type="plasmid" evidence="1 2">
    <name>pCHA6605.01</name>
</geneLocation>
<evidence type="ECO:0000313" key="2">
    <source>
        <dbReference type="Proteomes" id="UP000010366"/>
    </source>
</evidence>
<protein>
    <submittedName>
        <fullName evidence="1">Uncharacterized protein</fullName>
    </submittedName>
</protein>
<reference evidence="1 2" key="1">
    <citation type="submission" date="2012-05" db="EMBL/GenBank/DDBJ databases">
        <title>Noncontiguous Finished plasmid 1 of genome of Chamaesiphon sp. PCC 6605.</title>
        <authorList>
            <consortium name="US DOE Joint Genome Institute"/>
            <person name="Gugger M."/>
            <person name="Coursin T."/>
            <person name="Rippka R."/>
            <person name="Tandeau De Marsac N."/>
            <person name="Huntemann M."/>
            <person name="Wei C.-L."/>
            <person name="Han J."/>
            <person name="Detter J.C."/>
            <person name="Han C."/>
            <person name="Tapia R."/>
            <person name="Chen A."/>
            <person name="Kyrpides N."/>
            <person name="Mavromatis K."/>
            <person name="Markowitz V."/>
            <person name="Szeto E."/>
            <person name="Ivanova N."/>
            <person name="Pagani I."/>
            <person name="Pati A."/>
            <person name="Goodwin L."/>
            <person name="Nordberg H.P."/>
            <person name="Cantor M.N."/>
            <person name="Hua S.X."/>
            <person name="Woyke T."/>
            <person name="Kerfeld C.A."/>
        </authorList>
    </citation>
    <scope>NUCLEOTIDE SEQUENCE [LARGE SCALE GENOMIC DNA]</scope>
    <source>
        <strain evidence="2">ATCC 27169 / PCC 6605</strain>
        <plasmid evidence="2">Plasmid pCHA6605.01</plasmid>
    </source>
</reference>
<keyword evidence="2" id="KW-1185">Reference proteome</keyword>
<keyword evidence="1" id="KW-0614">Plasmid</keyword>
<organism evidence="1 2">
    <name type="scientific">Chamaesiphon minutus (strain ATCC 27169 / PCC 6605)</name>
    <dbReference type="NCBI Taxonomy" id="1173020"/>
    <lineage>
        <taxon>Bacteria</taxon>
        <taxon>Bacillati</taxon>
        <taxon>Cyanobacteriota</taxon>
        <taxon>Cyanophyceae</taxon>
        <taxon>Gomontiellales</taxon>
        <taxon>Chamaesiphonaceae</taxon>
        <taxon>Chamaesiphon</taxon>
    </lineage>
</organism>
<accession>K9USH4</accession>
<gene>
    <name evidence="1" type="ORF">Cha6605_6390</name>
</gene>